<proteinExistence type="predicted"/>
<feature type="repeat" description="PPR" evidence="2">
    <location>
        <begin position="417"/>
        <end position="451"/>
    </location>
</feature>
<accession>A0A1R3JEA2</accession>
<organism evidence="3 4">
    <name type="scientific">Corchorus olitorius</name>
    <dbReference type="NCBI Taxonomy" id="93759"/>
    <lineage>
        <taxon>Eukaryota</taxon>
        <taxon>Viridiplantae</taxon>
        <taxon>Streptophyta</taxon>
        <taxon>Embryophyta</taxon>
        <taxon>Tracheophyta</taxon>
        <taxon>Spermatophyta</taxon>
        <taxon>Magnoliopsida</taxon>
        <taxon>eudicotyledons</taxon>
        <taxon>Gunneridae</taxon>
        <taxon>Pentapetalae</taxon>
        <taxon>rosids</taxon>
        <taxon>malvids</taxon>
        <taxon>Malvales</taxon>
        <taxon>Malvaceae</taxon>
        <taxon>Grewioideae</taxon>
        <taxon>Apeibeae</taxon>
        <taxon>Corchorus</taxon>
    </lineage>
</organism>
<dbReference type="Pfam" id="PF13041">
    <property type="entry name" value="PPR_2"/>
    <property type="match status" value="2"/>
</dbReference>
<dbReference type="STRING" id="93759.A0A1R3JEA2"/>
<evidence type="ECO:0000313" key="4">
    <source>
        <dbReference type="Proteomes" id="UP000187203"/>
    </source>
</evidence>
<dbReference type="GO" id="GO:0048731">
    <property type="term" value="P:system development"/>
    <property type="evidence" value="ECO:0007669"/>
    <property type="project" value="UniProtKB-ARBA"/>
</dbReference>
<keyword evidence="1" id="KW-0677">Repeat</keyword>
<evidence type="ECO:0000313" key="3">
    <source>
        <dbReference type="EMBL" id="OMO93142.1"/>
    </source>
</evidence>
<dbReference type="FunFam" id="1.25.40.10:FF:000125">
    <property type="entry name" value="Pentatricopeptide repeat-containing protein"/>
    <property type="match status" value="1"/>
</dbReference>
<dbReference type="FunFam" id="1.25.40.10:FF:000470">
    <property type="entry name" value="Pentatricopeptide repeat-containing protein At5g66520"/>
    <property type="match status" value="1"/>
</dbReference>
<evidence type="ECO:0008006" key="5">
    <source>
        <dbReference type="Google" id="ProtNLM"/>
    </source>
</evidence>
<gene>
    <name evidence="3" type="ORF">COLO4_17114</name>
</gene>
<dbReference type="InterPro" id="IPR046960">
    <property type="entry name" value="PPR_At4g14850-like_plant"/>
</dbReference>
<keyword evidence="4" id="KW-1185">Reference proteome</keyword>
<name>A0A1R3JEA2_9ROSI</name>
<dbReference type="NCBIfam" id="TIGR00756">
    <property type="entry name" value="PPR"/>
    <property type="match status" value="4"/>
</dbReference>
<dbReference type="PANTHER" id="PTHR47926:SF485">
    <property type="entry name" value="REPEAT-LIKE SUPERFAMILY PROTEIN, PUTATIVE-RELATED"/>
    <property type="match status" value="1"/>
</dbReference>
<feature type="repeat" description="PPR" evidence="2">
    <location>
        <begin position="283"/>
        <end position="317"/>
    </location>
</feature>
<dbReference type="PANTHER" id="PTHR47926">
    <property type="entry name" value="PENTATRICOPEPTIDE REPEAT-CONTAINING PROTEIN"/>
    <property type="match status" value="1"/>
</dbReference>
<dbReference type="SUPFAM" id="SSF48452">
    <property type="entry name" value="TPR-like"/>
    <property type="match status" value="1"/>
</dbReference>
<dbReference type="FunFam" id="1.25.40.10:FF:000090">
    <property type="entry name" value="Pentatricopeptide repeat-containing protein, chloroplastic"/>
    <property type="match status" value="1"/>
</dbReference>
<dbReference type="InterPro" id="IPR046848">
    <property type="entry name" value="E_motif"/>
</dbReference>
<dbReference type="PROSITE" id="PS51375">
    <property type="entry name" value="PPR"/>
    <property type="match status" value="3"/>
</dbReference>
<dbReference type="OrthoDB" id="185373at2759"/>
<dbReference type="InterPro" id="IPR011990">
    <property type="entry name" value="TPR-like_helical_dom_sf"/>
</dbReference>
<dbReference type="GO" id="GO:0003723">
    <property type="term" value="F:RNA binding"/>
    <property type="evidence" value="ECO:0007669"/>
    <property type="project" value="InterPro"/>
</dbReference>
<dbReference type="EMBL" id="AWUE01016288">
    <property type="protein sequence ID" value="OMO93142.1"/>
    <property type="molecule type" value="Genomic_DNA"/>
</dbReference>
<dbReference type="GO" id="GO:0009451">
    <property type="term" value="P:RNA modification"/>
    <property type="evidence" value="ECO:0007669"/>
    <property type="project" value="InterPro"/>
</dbReference>
<protein>
    <recommendedName>
        <fullName evidence="5">Pentatricopeptide repeat-containing protein</fullName>
    </recommendedName>
</protein>
<dbReference type="Gene3D" id="1.25.40.10">
    <property type="entry name" value="Tetratricopeptide repeat domain"/>
    <property type="match status" value="4"/>
</dbReference>
<evidence type="ECO:0000256" key="2">
    <source>
        <dbReference type="PROSITE-ProRule" id="PRU00708"/>
    </source>
</evidence>
<sequence>MSIGFKSKPASARLSSLNVDKLLKSQKNLSKSQPKLWPDDPRLQIHSSQNNQQLQPASILQALESCTNFNQFNQIHAQLLVSGIIQHLPVASRVVRKLCNSLNSVSHAVLVFNCIKEPDTFICNIMLKGFLDFDDRFSALDFYYEKMVGKSVAENEFTFPLLGKICAQIRSLKEGEKVHARVLKHGYKSDLFIKNSLIHLYSVCGQIESAREVFEDGFVLDLVSWNSMIDGYVKNGQVEVARELFDEMPERDIFSWNSIIAGYAGVGKMEVARELFDKMPVRDVVSWNCMIDGHARVENVSEARKLFDQMPVRNVVSWNTMLALYVRCKKYATQALMLFDRMIEIGEVRPNSASLVSILTACAYFGRLDKGLWIHSFIENNKVKCDTLLSTALLTMYTKCGAMDLARDVFDKMPDKNVVSWNSMIMGYGMHGHFEKALEMFIDMEKRGQTPNASTFVSCLSACKHAGKVLEGWWCFDIMCRVYEIEPKVEHFGCMFELLNQVGLMDYSELEGTDSKLPVKAGSALWRDLLSASRTQSNLELGEIIAKRLIDLEPMDIGPYILLSHIYSMKGKWAEVENLRKLIKGRGWSERSASRHWRTMIYSMLMELGVQMKLSSGDAIGV</sequence>
<dbReference type="Proteomes" id="UP000187203">
    <property type="component" value="Unassembled WGS sequence"/>
</dbReference>
<comment type="caution">
    <text evidence="3">The sequence shown here is derived from an EMBL/GenBank/DDBJ whole genome shotgun (WGS) entry which is preliminary data.</text>
</comment>
<dbReference type="AlphaFoldDB" id="A0A1R3JEA2"/>
<dbReference type="Pfam" id="PF20431">
    <property type="entry name" value="E_motif"/>
    <property type="match status" value="1"/>
</dbReference>
<evidence type="ECO:0000256" key="1">
    <source>
        <dbReference type="ARBA" id="ARBA00022737"/>
    </source>
</evidence>
<dbReference type="InterPro" id="IPR002885">
    <property type="entry name" value="PPR_rpt"/>
</dbReference>
<feature type="repeat" description="PPR" evidence="2">
    <location>
        <begin position="221"/>
        <end position="255"/>
    </location>
</feature>
<dbReference type="Pfam" id="PF01535">
    <property type="entry name" value="PPR"/>
    <property type="match status" value="3"/>
</dbReference>
<reference evidence="4" key="1">
    <citation type="submission" date="2013-09" db="EMBL/GenBank/DDBJ databases">
        <title>Corchorus olitorius genome sequencing.</title>
        <authorList>
            <person name="Alam M."/>
            <person name="Haque M.S."/>
            <person name="Islam M.S."/>
            <person name="Emdad E.M."/>
            <person name="Islam M.M."/>
            <person name="Ahmed B."/>
            <person name="Halim A."/>
            <person name="Hossen Q.M.M."/>
            <person name="Hossain M.Z."/>
            <person name="Ahmed R."/>
            <person name="Khan M.M."/>
            <person name="Islam R."/>
            <person name="Rashid M.M."/>
            <person name="Khan S.A."/>
            <person name="Rahman M.S."/>
            <person name="Alam M."/>
            <person name="Yahiya A.S."/>
            <person name="Khan M.S."/>
            <person name="Azam M.S."/>
            <person name="Haque T."/>
            <person name="Lashkar M.Z.H."/>
            <person name="Akhand A.I."/>
            <person name="Morshed G."/>
            <person name="Roy S."/>
            <person name="Uddin K.S."/>
            <person name="Rabeya T."/>
            <person name="Hossain A.S."/>
            <person name="Chowdhury A."/>
            <person name="Snigdha A.R."/>
            <person name="Mortoza M.S."/>
            <person name="Matin S.A."/>
            <person name="Hoque S.M.E."/>
            <person name="Islam M.K."/>
            <person name="Roy D.K."/>
            <person name="Haider R."/>
            <person name="Moosa M.M."/>
            <person name="Elias S.M."/>
            <person name="Hasan A.M."/>
            <person name="Jahan S."/>
            <person name="Shafiuddin M."/>
            <person name="Mahmood N."/>
            <person name="Shommy N.S."/>
        </authorList>
    </citation>
    <scope>NUCLEOTIDE SEQUENCE [LARGE SCALE GENOMIC DNA]</scope>
    <source>
        <strain evidence="4">cv. O-4</strain>
    </source>
</reference>